<evidence type="ECO:0000256" key="1">
    <source>
        <dbReference type="ARBA" id="ARBA00012513"/>
    </source>
</evidence>
<dbReference type="InterPro" id="IPR011009">
    <property type="entry name" value="Kinase-like_dom_sf"/>
</dbReference>
<dbReference type="PANTHER" id="PTHR43289">
    <property type="entry name" value="MITOGEN-ACTIVATED PROTEIN KINASE KINASE KINASE 20-RELATED"/>
    <property type="match status" value="1"/>
</dbReference>
<dbReference type="GO" id="GO:0016301">
    <property type="term" value="F:kinase activity"/>
    <property type="evidence" value="ECO:0007669"/>
    <property type="project" value="UniProtKB-KW"/>
</dbReference>
<keyword evidence="9" id="KW-0812">Transmembrane</keyword>
<keyword evidence="9" id="KW-1133">Transmembrane helix</keyword>
<proteinExistence type="predicted"/>
<dbReference type="PROSITE" id="PS00108">
    <property type="entry name" value="PROTEIN_KINASE_ST"/>
    <property type="match status" value="1"/>
</dbReference>
<dbReference type="SMART" id="SM00220">
    <property type="entry name" value="S_TKc"/>
    <property type="match status" value="1"/>
</dbReference>
<dbReference type="EC" id="2.7.11.1" evidence="1"/>
<feature type="compositionally biased region" description="Low complexity" evidence="8">
    <location>
        <begin position="294"/>
        <end position="305"/>
    </location>
</feature>
<feature type="transmembrane region" description="Helical" evidence="9">
    <location>
        <begin position="411"/>
        <end position="431"/>
    </location>
</feature>
<feature type="compositionally biased region" description="Polar residues" evidence="8">
    <location>
        <begin position="384"/>
        <end position="394"/>
    </location>
</feature>
<evidence type="ECO:0000259" key="10">
    <source>
        <dbReference type="PROSITE" id="PS50011"/>
    </source>
</evidence>
<evidence type="ECO:0000256" key="2">
    <source>
        <dbReference type="ARBA" id="ARBA00022527"/>
    </source>
</evidence>
<evidence type="ECO:0000313" key="12">
    <source>
        <dbReference type="Proteomes" id="UP001271792"/>
    </source>
</evidence>
<sequence>MTQETFGPYRIEQLLGRGGMGEVHRAYDTAHDRFVALKRLSPGYHDDEDYRARFRREAQIVARLREPHVIPIHAYGEIDDRLYLDMRLVEGADLSDVIREGTVEPARAVRIVDQVASALDAAHADGLVHRDVKPSNVLVTSGDFVYLVDFGIARSVSPAATSLTASGSVVGTLDYMAPERFESGPVDGRADVYALACVLFACLTNRRPFTADGTAAQIWAHLNEAPPKASPLNPAVPAALDDVIAKGMAKNPADRYATAGAFARAAAEVLAAPAGQLGPVGGATPVGGIAAPAPGAATPPVGQPGLSAPPTPLAGQPGLSAPSTPPGGQVAPPTPPGGHVAPPTPPGGHAAPPAGWPRPVAPVRQGRPQFPQPPAPQPWAPAQHITTGPQQVANPTPYPPTRTKSGPAKRIALAAGVLAVVAGLVTTVLIIGNGDKTLGSGTSSSTPASTTTTTTTTTTSATRTRTPQDDALLAALPVVYQNAKSCAPTAPDKDTVATVRCTTVTVNDPYAPPPAEAEFRLFADQAKQNAFFLALVTSRGIPRMDERGGCRPKSDPIHYALFYRDTSGPLPNEFTTCFLDGGTAQVWWVDTRNLTIGTLKKPGDIDTLDKLDLWWNHQILTAF</sequence>
<evidence type="ECO:0000256" key="7">
    <source>
        <dbReference type="PROSITE-ProRule" id="PRU10141"/>
    </source>
</evidence>
<name>A0ABU4TRN0_9PSEU</name>
<dbReference type="Gene3D" id="3.30.200.20">
    <property type="entry name" value="Phosphorylase Kinase, domain 1"/>
    <property type="match status" value="1"/>
</dbReference>
<dbReference type="SUPFAM" id="SSF56112">
    <property type="entry name" value="Protein kinase-like (PK-like)"/>
    <property type="match status" value="1"/>
</dbReference>
<reference evidence="11 12" key="2">
    <citation type="submission" date="2023-11" db="EMBL/GenBank/DDBJ databases">
        <authorList>
            <person name="Lara A.C."/>
            <person name="Chronakova A."/>
        </authorList>
    </citation>
    <scope>NUCLEOTIDE SEQUENCE [LARGE SCALE GENOMIC DNA]</scope>
    <source>
        <strain evidence="11 12">BCCO 10_0798</strain>
    </source>
</reference>
<feature type="domain" description="Protein kinase" evidence="10">
    <location>
        <begin position="9"/>
        <end position="270"/>
    </location>
</feature>
<evidence type="ECO:0000256" key="9">
    <source>
        <dbReference type="SAM" id="Phobius"/>
    </source>
</evidence>
<gene>
    <name evidence="11" type="ORF">SK571_16260</name>
</gene>
<dbReference type="CDD" id="cd14014">
    <property type="entry name" value="STKc_PknB_like"/>
    <property type="match status" value="1"/>
</dbReference>
<evidence type="ECO:0000256" key="5">
    <source>
        <dbReference type="ARBA" id="ARBA00022777"/>
    </source>
</evidence>
<feature type="region of interest" description="Disordered" evidence="8">
    <location>
        <begin position="294"/>
        <end position="406"/>
    </location>
</feature>
<dbReference type="PANTHER" id="PTHR43289:SF6">
    <property type="entry name" value="SERINE_THREONINE-PROTEIN KINASE NEKL-3"/>
    <property type="match status" value="1"/>
</dbReference>
<feature type="compositionally biased region" description="Low complexity" evidence="8">
    <location>
        <begin position="439"/>
        <end position="464"/>
    </location>
</feature>
<keyword evidence="12" id="KW-1185">Reference proteome</keyword>
<feature type="binding site" evidence="7">
    <location>
        <position position="38"/>
    </location>
    <ligand>
        <name>ATP</name>
        <dbReference type="ChEBI" id="CHEBI:30616"/>
    </ligand>
</feature>
<keyword evidence="9" id="KW-0472">Membrane</keyword>
<feature type="compositionally biased region" description="Pro residues" evidence="8">
    <location>
        <begin position="332"/>
        <end position="346"/>
    </location>
</feature>
<evidence type="ECO:0000256" key="3">
    <source>
        <dbReference type="ARBA" id="ARBA00022679"/>
    </source>
</evidence>
<comment type="caution">
    <text evidence="11">The sequence shown here is derived from an EMBL/GenBank/DDBJ whole genome shotgun (WGS) entry which is preliminary data.</text>
</comment>
<dbReference type="InterPro" id="IPR017441">
    <property type="entry name" value="Protein_kinase_ATP_BS"/>
</dbReference>
<evidence type="ECO:0000256" key="8">
    <source>
        <dbReference type="SAM" id="MobiDB-lite"/>
    </source>
</evidence>
<feature type="compositionally biased region" description="Pro residues" evidence="8">
    <location>
        <begin position="370"/>
        <end position="379"/>
    </location>
</feature>
<dbReference type="Gene3D" id="1.10.510.10">
    <property type="entry name" value="Transferase(Phosphotransferase) domain 1"/>
    <property type="match status" value="1"/>
</dbReference>
<dbReference type="Pfam" id="PF00069">
    <property type="entry name" value="Pkinase"/>
    <property type="match status" value="1"/>
</dbReference>
<keyword evidence="3" id="KW-0808">Transferase</keyword>
<keyword evidence="2" id="KW-0723">Serine/threonine-protein kinase</keyword>
<dbReference type="PROSITE" id="PS50011">
    <property type="entry name" value="PROTEIN_KINASE_DOM"/>
    <property type="match status" value="1"/>
</dbReference>
<dbReference type="InterPro" id="IPR000719">
    <property type="entry name" value="Prot_kinase_dom"/>
</dbReference>
<organism evidence="11 12">
    <name type="scientific">Lentzea kristufekii</name>
    <dbReference type="NCBI Taxonomy" id="3095430"/>
    <lineage>
        <taxon>Bacteria</taxon>
        <taxon>Bacillati</taxon>
        <taxon>Actinomycetota</taxon>
        <taxon>Actinomycetes</taxon>
        <taxon>Pseudonocardiales</taxon>
        <taxon>Pseudonocardiaceae</taxon>
        <taxon>Lentzea</taxon>
    </lineage>
</organism>
<protein>
    <recommendedName>
        <fullName evidence="1">non-specific serine/threonine protein kinase</fullName>
        <ecNumber evidence="1">2.7.11.1</ecNumber>
    </recommendedName>
</protein>
<keyword evidence="5 11" id="KW-0418">Kinase</keyword>
<reference evidence="11 12" key="1">
    <citation type="submission" date="2023-11" db="EMBL/GenBank/DDBJ databases">
        <title>Lentzea sokolovensis, sp. nov., Lentzea kristufkii, sp. nov., and Lentzea miocenensis, sp. nov., rare actinobacteria from Sokolov Coal Basin, Miocene lacustrine sediment, Czech Republic.</title>
        <authorList>
            <person name="Lara A."/>
            <person name="Kotroba L."/>
            <person name="Nouioui I."/>
            <person name="Neumann-Schaal M."/>
            <person name="Mast Y."/>
            <person name="Chronakova A."/>
        </authorList>
    </citation>
    <scope>NUCLEOTIDE SEQUENCE [LARGE SCALE GENOMIC DNA]</scope>
    <source>
        <strain evidence="11 12">BCCO 10_0798</strain>
    </source>
</reference>
<dbReference type="InterPro" id="IPR008271">
    <property type="entry name" value="Ser/Thr_kinase_AS"/>
</dbReference>
<evidence type="ECO:0000313" key="11">
    <source>
        <dbReference type="EMBL" id="MDX8050943.1"/>
    </source>
</evidence>
<dbReference type="Proteomes" id="UP001271792">
    <property type="component" value="Unassembled WGS sequence"/>
</dbReference>
<evidence type="ECO:0000256" key="6">
    <source>
        <dbReference type="ARBA" id="ARBA00022840"/>
    </source>
</evidence>
<accession>A0ABU4TRN0</accession>
<dbReference type="EMBL" id="JAXAVV010000007">
    <property type="protein sequence ID" value="MDX8050943.1"/>
    <property type="molecule type" value="Genomic_DNA"/>
</dbReference>
<dbReference type="PROSITE" id="PS00107">
    <property type="entry name" value="PROTEIN_KINASE_ATP"/>
    <property type="match status" value="1"/>
</dbReference>
<feature type="region of interest" description="Disordered" evidence="8">
    <location>
        <begin position="433"/>
        <end position="464"/>
    </location>
</feature>
<evidence type="ECO:0000256" key="4">
    <source>
        <dbReference type="ARBA" id="ARBA00022741"/>
    </source>
</evidence>
<keyword evidence="4 7" id="KW-0547">Nucleotide-binding</keyword>
<dbReference type="RefSeq" id="WP_319984918.1">
    <property type="nucleotide sequence ID" value="NZ_JAXAVV010000007.1"/>
</dbReference>
<keyword evidence="6 7" id="KW-0067">ATP-binding</keyword>